<name>D7CBI4_STRBB</name>
<proteinExistence type="predicted"/>
<dbReference type="HOGENOM" id="CLU_2994582_0_0_11"/>
<evidence type="ECO:0000313" key="1">
    <source>
        <dbReference type="EMBL" id="ADI12861.1"/>
    </source>
</evidence>
<dbReference type="RefSeq" id="WP_014182308.1">
    <property type="nucleotide sequence ID" value="NC_016582.1"/>
</dbReference>
<evidence type="ECO:0000313" key="2">
    <source>
        <dbReference type="Proteomes" id="UP000000377"/>
    </source>
</evidence>
<dbReference type="EMBL" id="CP002047">
    <property type="protein sequence ID" value="ADI12861.1"/>
    <property type="molecule type" value="Genomic_DNA"/>
</dbReference>
<gene>
    <name evidence="1" type="ordered locus">SBI_09743</name>
</gene>
<dbReference type="Proteomes" id="UP000000377">
    <property type="component" value="Chromosome"/>
</dbReference>
<keyword evidence="2" id="KW-1185">Reference proteome</keyword>
<dbReference type="PATRIC" id="fig|749414.3.peg.10026"/>
<dbReference type="STRING" id="749414.SBI_09743"/>
<reference evidence="1 2" key="1">
    <citation type="journal article" date="2010" name="J. Bacteriol.">
        <title>Genome sequence of the milbemycin-producing bacterium Streptomyces bingchenggensis.</title>
        <authorList>
            <person name="Wang X.J."/>
            <person name="Yan Y.J."/>
            <person name="Zhang B."/>
            <person name="An J."/>
            <person name="Wang J.J."/>
            <person name="Tian J."/>
            <person name="Jiang L."/>
            <person name="Chen Y.H."/>
            <person name="Huang S.X."/>
            <person name="Yin M."/>
            <person name="Zhang J."/>
            <person name="Gao A.L."/>
            <person name="Liu C.X."/>
            <person name="Zhu Z.X."/>
            <person name="Xiang W.S."/>
        </authorList>
    </citation>
    <scope>NUCLEOTIDE SEQUENCE [LARGE SCALE GENOMIC DNA]</scope>
    <source>
        <strain evidence="1 2">BCW-1</strain>
    </source>
</reference>
<dbReference type="KEGG" id="sbh:SBI_09743"/>
<protein>
    <submittedName>
        <fullName evidence="1">Uncharacterized protein</fullName>
    </submittedName>
</protein>
<sequence>MDTAGLVRGIISMAIPAICLAALDAADSVFWPGIGDLQPYPITESVAKLKRNNGIPC</sequence>
<organism evidence="1 2">
    <name type="scientific">Streptomyces bingchenggensis (strain BCW-1)</name>
    <dbReference type="NCBI Taxonomy" id="749414"/>
    <lineage>
        <taxon>Bacteria</taxon>
        <taxon>Bacillati</taxon>
        <taxon>Actinomycetota</taxon>
        <taxon>Actinomycetes</taxon>
        <taxon>Kitasatosporales</taxon>
        <taxon>Streptomycetaceae</taxon>
        <taxon>Streptomyces</taxon>
    </lineage>
</organism>
<accession>D7CBI4</accession>
<dbReference type="AlphaFoldDB" id="D7CBI4"/>